<feature type="domain" description="Sulfatase N-terminal" evidence="8">
    <location>
        <begin position="25"/>
        <end position="324"/>
    </location>
</feature>
<dbReference type="InterPro" id="IPR000917">
    <property type="entry name" value="Sulfatase_N"/>
</dbReference>
<evidence type="ECO:0000256" key="5">
    <source>
        <dbReference type="ARBA" id="ARBA00022801"/>
    </source>
</evidence>
<name>A0A517TEX7_9PLAN</name>
<dbReference type="GO" id="GO:0004065">
    <property type="term" value="F:arylsulfatase activity"/>
    <property type="evidence" value="ECO:0007669"/>
    <property type="project" value="UniProtKB-EC"/>
</dbReference>
<evidence type="ECO:0000313" key="9">
    <source>
        <dbReference type="EMBL" id="QDT66927.1"/>
    </source>
</evidence>
<comment type="similarity">
    <text evidence="2">Belongs to the sulfatase family.</text>
</comment>
<evidence type="ECO:0000256" key="7">
    <source>
        <dbReference type="SAM" id="SignalP"/>
    </source>
</evidence>
<dbReference type="SUPFAM" id="SSF53649">
    <property type="entry name" value="Alkaline phosphatase-like"/>
    <property type="match status" value="1"/>
</dbReference>
<keyword evidence="4 7" id="KW-0732">Signal</keyword>
<proteinExistence type="inferred from homology"/>
<evidence type="ECO:0000256" key="4">
    <source>
        <dbReference type="ARBA" id="ARBA00022729"/>
    </source>
</evidence>
<dbReference type="RefSeq" id="WP_197439807.1">
    <property type="nucleotide sequence ID" value="NZ_CP036316.1"/>
</dbReference>
<feature type="signal peptide" evidence="7">
    <location>
        <begin position="1"/>
        <end position="20"/>
    </location>
</feature>
<dbReference type="GO" id="GO:0046872">
    <property type="term" value="F:metal ion binding"/>
    <property type="evidence" value="ECO:0007669"/>
    <property type="project" value="UniProtKB-KW"/>
</dbReference>
<evidence type="ECO:0000313" key="10">
    <source>
        <dbReference type="Proteomes" id="UP000319976"/>
    </source>
</evidence>
<keyword evidence="3" id="KW-0479">Metal-binding</keyword>
<protein>
    <submittedName>
        <fullName evidence="9">Arylsulfatase</fullName>
        <ecNumber evidence="9">3.1.6.1</ecNumber>
    </submittedName>
</protein>
<dbReference type="InterPro" id="IPR050738">
    <property type="entry name" value="Sulfatase"/>
</dbReference>
<keyword evidence="5 9" id="KW-0378">Hydrolase</keyword>
<dbReference type="Gene3D" id="3.30.1120.10">
    <property type="match status" value="1"/>
</dbReference>
<dbReference type="AlphaFoldDB" id="A0A517TEX7"/>
<reference evidence="9 10" key="1">
    <citation type="submission" date="2019-02" db="EMBL/GenBank/DDBJ databases">
        <title>Deep-cultivation of Planctomycetes and their phenomic and genomic characterization uncovers novel biology.</title>
        <authorList>
            <person name="Wiegand S."/>
            <person name="Jogler M."/>
            <person name="Boedeker C."/>
            <person name="Pinto D."/>
            <person name="Vollmers J."/>
            <person name="Rivas-Marin E."/>
            <person name="Kohn T."/>
            <person name="Peeters S.H."/>
            <person name="Heuer A."/>
            <person name="Rast P."/>
            <person name="Oberbeckmann S."/>
            <person name="Bunk B."/>
            <person name="Jeske O."/>
            <person name="Meyerdierks A."/>
            <person name="Storesund J.E."/>
            <person name="Kallscheuer N."/>
            <person name="Luecker S."/>
            <person name="Lage O.M."/>
            <person name="Pohl T."/>
            <person name="Merkel B.J."/>
            <person name="Hornburger P."/>
            <person name="Mueller R.-W."/>
            <person name="Bruemmer F."/>
            <person name="Labrenz M."/>
            <person name="Spormann A.M."/>
            <person name="Op den Camp H."/>
            <person name="Overmann J."/>
            <person name="Amann R."/>
            <person name="Jetten M.S.M."/>
            <person name="Mascher T."/>
            <person name="Medema M.H."/>
            <person name="Devos D.P."/>
            <person name="Kaster A.-K."/>
            <person name="Ovreas L."/>
            <person name="Rohde M."/>
            <person name="Galperin M.Y."/>
            <person name="Jogler C."/>
        </authorList>
    </citation>
    <scope>NUCLEOTIDE SEQUENCE [LARGE SCALE GENOMIC DNA]</scope>
    <source>
        <strain evidence="9 10">V22</strain>
    </source>
</reference>
<evidence type="ECO:0000256" key="1">
    <source>
        <dbReference type="ARBA" id="ARBA00001913"/>
    </source>
</evidence>
<evidence type="ECO:0000256" key="6">
    <source>
        <dbReference type="ARBA" id="ARBA00022837"/>
    </source>
</evidence>
<organism evidence="9 10">
    <name type="scientific">Calycomorphotria hydatis</name>
    <dbReference type="NCBI Taxonomy" id="2528027"/>
    <lineage>
        <taxon>Bacteria</taxon>
        <taxon>Pseudomonadati</taxon>
        <taxon>Planctomycetota</taxon>
        <taxon>Planctomycetia</taxon>
        <taxon>Planctomycetales</taxon>
        <taxon>Planctomycetaceae</taxon>
        <taxon>Calycomorphotria</taxon>
    </lineage>
</organism>
<evidence type="ECO:0000256" key="2">
    <source>
        <dbReference type="ARBA" id="ARBA00008779"/>
    </source>
</evidence>
<dbReference type="KEGG" id="chya:V22_41990"/>
<dbReference type="PANTHER" id="PTHR42693:SF42">
    <property type="entry name" value="ARYLSULFATASE G"/>
    <property type="match status" value="1"/>
</dbReference>
<dbReference type="CDD" id="cd16027">
    <property type="entry name" value="SGSH"/>
    <property type="match status" value="1"/>
</dbReference>
<evidence type="ECO:0000259" key="8">
    <source>
        <dbReference type="Pfam" id="PF00884"/>
    </source>
</evidence>
<dbReference type="PANTHER" id="PTHR42693">
    <property type="entry name" value="ARYLSULFATASE FAMILY MEMBER"/>
    <property type="match status" value="1"/>
</dbReference>
<feature type="chain" id="PRO_5021851253" evidence="7">
    <location>
        <begin position="21"/>
        <end position="429"/>
    </location>
</feature>
<comment type="cofactor">
    <cofactor evidence="1">
        <name>Ca(2+)</name>
        <dbReference type="ChEBI" id="CHEBI:29108"/>
    </cofactor>
</comment>
<sequence precursor="true">MKFASLSVLVMLAFSAFAYAENRQPNIVMLISDDQAWTDYGFMDHSVIETPRLDQLAAESAVFPNGYVPDSLCRPSLVTMISGLYPHQHLVTGNDPLVEGGQRNYKAKAKIRNRMLKHIRRIPKTPAILGEHGYVSLQVGKWWEGNYSEGGFTSGMTHGDPQNGGRHGDLGLKIGREGIEPITTFLDENKGKPFYLWYAPFLPHTPHTPPQRLLDKYTSPGRPESIAKYYAMCEWFDETCGALLDAIEERGLSDNTIVMYVCDNGWITREDVSKYAPKSKRSRFDGGVRTPIMVKWPGQIKPAQYDTLVSSIDLVPTTLAACGISPTPEMHGVNLLDVIANNGACDRDTVFGAIYDHDVPDIDKAEPGLQHRWARRGDYKLILSKNPADPPELFNLKTDPFEEHNIAGDHPEVVEELTKAIEDWWQPAG</sequence>
<dbReference type="Proteomes" id="UP000319976">
    <property type="component" value="Chromosome"/>
</dbReference>
<dbReference type="Gene3D" id="3.40.720.10">
    <property type="entry name" value="Alkaline Phosphatase, subunit A"/>
    <property type="match status" value="1"/>
</dbReference>
<dbReference type="Pfam" id="PF00884">
    <property type="entry name" value="Sulfatase"/>
    <property type="match status" value="1"/>
</dbReference>
<dbReference type="EMBL" id="CP036316">
    <property type="protein sequence ID" value="QDT66927.1"/>
    <property type="molecule type" value="Genomic_DNA"/>
</dbReference>
<dbReference type="EC" id="3.1.6.1" evidence="9"/>
<keyword evidence="10" id="KW-1185">Reference proteome</keyword>
<dbReference type="InterPro" id="IPR017850">
    <property type="entry name" value="Alkaline_phosphatase_core_sf"/>
</dbReference>
<gene>
    <name evidence="9" type="ORF">V22_41990</name>
</gene>
<evidence type="ECO:0000256" key="3">
    <source>
        <dbReference type="ARBA" id="ARBA00022723"/>
    </source>
</evidence>
<keyword evidence="6" id="KW-0106">Calcium</keyword>
<accession>A0A517TEX7</accession>